<evidence type="ECO:0000313" key="2">
    <source>
        <dbReference type="EMBL" id="SKD10113.1"/>
    </source>
</evidence>
<dbReference type="EMBL" id="FUZZ01000006">
    <property type="protein sequence ID" value="SKD10113.1"/>
    <property type="molecule type" value="Genomic_DNA"/>
</dbReference>
<keyword evidence="3" id="KW-1185">Reference proteome</keyword>
<reference evidence="2 3" key="1">
    <citation type="submission" date="2017-02" db="EMBL/GenBank/DDBJ databases">
        <authorList>
            <person name="Peterson S.W."/>
        </authorList>
    </citation>
    <scope>NUCLEOTIDE SEQUENCE [LARGE SCALE GENOMIC DNA]</scope>
    <source>
        <strain evidence="2 3">DSM 18108</strain>
    </source>
</reference>
<dbReference type="AlphaFoldDB" id="A0A1T5PBX3"/>
<sequence>MKKLALLFSTLFCLLTFSISASAQATVTTVNVFNDEFDGTFMTSFASFPGGPSSAQLQISPNFDFPGCYQIYAGSGAGLVTTTHTTGVWTFYENSPIWKQLTFSVSGGGWNGDVQVQWGLNHSVSVRVDWHSNPIGG</sequence>
<feature type="chain" id="PRO_5012346299" evidence="1">
    <location>
        <begin position="26"/>
        <end position="137"/>
    </location>
</feature>
<protein>
    <submittedName>
        <fullName evidence="2">Uncharacterized protein</fullName>
    </submittedName>
</protein>
<organism evidence="2 3">
    <name type="scientific">Chitinophaga ginsengisegetis</name>
    <dbReference type="NCBI Taxonomy" id="393003"/>
    <lineage>
        <taxon>Bacteria</taxon>
        <taxon>Pseudomonadati</taxon>
        <taxon>Bacteroidota</taxon>
        <taxon>Chitinophagia</taxon>
        <taxon>Chitinophagales</taxon>
        <taxon>Chitinophagaceae</taxon>
        <taxon>Chitinophaga</taxon>
    </lineage>
</organism>
<evidence type="ECO:0000313" key="3">
    <source>
        <dbReference type="Proteomes" id="UP000190166"/>
    </source>
</evidence>
<evidence type="ECO:0000256" key="1">
    <source>
        <dbReference type="SAM" id="SignalP"/>
    </source>
</evidence>
<accession>A0A1T5PBX3</accession>
<feature type="signal peptide" evidence="1">
    <location>
        <begin position="1"/>
        <end position="25"/>
    </location>
</feature>
<name>A0A1T5PBX3_9BACT</name>
<dbReference type="RefSeq" id="WP_079473274.1">
    <property type="nucleotide sequence ID" value="NZ_FUZZ01000006.1"/>
</dbReference>
<dbReference type="Proteomes" id="UP000190166">
    <property type="component" value="Unassembled WGS sequence"/>
</dbReference>
<keyword evidence="1" id="KW-0732">Signal</keyword>
<proteinExistence type="predicted"/>
<gene>
    <name evidence="2" type="ORF">SAMN05660461_6013</name>
</gene>